<dbReference type="RefSeq" id="WP_073133028.1">
    <property type="nucleotide sequence ID" value="NZ_FQWQ01000001.1"/>
</dbReference>
<proteinExistence type="predicted"/>
<gene>
    <name evidence="2" type="ORF">SAMN04488109_1861</name>
</gene>
<sequence>MKQHILLILLILLCSSVFKLFAQTKTITTGLQHPESIISDGKFFYASNIGGALSPMTKDGDGSIYKLSLDGKLIEQRFNKGVLNAPKGTAIVNGVLYVADIDRVVGVDLRTGEQVKEIDLASFGTSFLNDIAVKDETTLFVGSIDVSKIFVITLSNPARIEVLDVPEIKSPNGLYYNKPTNQLFFVELVRNDLLQGRIGVIDWDKDNHPKMTYLSDLKGNYDGLQMIDRNTLLVSDWYNFKEQKCRLIKVDIAQKKATPFLDDVDAADILYDQQQKRFIIPGLCKGTISTLTIH</sequence>
<organism evidence="2 3">
    <name type="scientific">Chryseolinea serpens</name>
    <dbReference type="NCBI Taxonomy" id="947013"/>
    <lineage>
        <taxon>Bacteria</taxon>
        <taxon>Pseudomonadati</taxon>
        <taxon>Bacteroidota</taxon>
        <taxon>Cytophagia</taxon>
        <taxon>Cytophagales</taxon>
        <taxon>Fulvivirgaceae</taxon>
        <taxon>Chryseolinea</taxon>
    </lineage>
</organism>
<protein>
    <recommendedName>
        <fullName evidence="4">Sugar lactone lactonase YvrE</fullName>
    </recommendedName>
</protein>
<keyword evidence="3" id="KW-1185">Reference proteome</keyword>
<evidence type="ECO:0008006" key="4">
    <source>
        <dbReference type="Google" id="ProtNLM"/>
    </source>
</evidence>
<feature type="signal peptide" evidence="1">
    <location>
        <begin position="1"/>
        <end position="22"/>
    </location>
</feature>
<evidence type="ECO:0000313" key="3">
    <source>
        <dbReference type="Proteomes" id="UP000184212"/>
    </source>
</evidence>
<dbReference type="Gene3D" id="2.130.10.10">
    <property type="entry name" value="YVTN repeat-like/Quinoprotein amine dehydrogenase"/>
    <property type="match status" value="1"/>
</dbReference>
<dbReference type="InterPro" id="IPR015943">
    <property type="entry name" value="WD40/YVTN_repeat-like_dom_sf"/>
</dbReference>
<dbReference type="Proteomes" id="UP000184212">
    <property type="component" value="Unassembled WGS sequence"/>
</dbReference>
<accession>A0A1M5MPN8</accession>
<feature type="chain" id="PRO_5013336528" description="Sugar lactone lactonase YvrE" evidence="1">
    <location>
        <begin position="23"/>
        <end position="294"/>
    </location>
</feature>
<keyword evidence="1" id="KW-0732">Signal</keyword>
<dbReference type="EMBL" id="FQWQ01000001">
    <property type="protein sequence ID" value="SHG79261.1"/>
    <property type="molecule type" value="Genomic_DNA"/>
</dbReference>
<evidence type="ECO:0000256" key="1">
    <source>
        <dbReference type="SAM" id="SignalP"/>
    </source>
</evidence>
<dbReference type="SUPFAM" id="SSF63825">
    <property type="entry name" value="YWTD domain"/>
    <property type="match status" value="1"/>
</dbReference>
<dbReference type="AlphaFoldDB" id="A0A1M5MPN8"/>
<reference evidence="2 3" key="1">
    <citation type="submission" date="2016-11" db="EMBL/GenBank/DDBJ databases">
        <authorList>
            <person name="Jaros S."/>
            <person name="Januszkiewicz K."/>
            <person name="Wedrychowicz H."/>
        </authorList>
    </citation>
    <scope>NUCLEOTIDE SEQUENCE [LARGE SCALE GENOMIC DNA]</scope>
    <source>
        <strain evidence="2 3">DSM 24574</strain>
    </source>
</reference>
<name>A0A1M5MPN8_9BACT</name>
<evidence type="ECO:0000313" key="2">
    <source>
        <dbReference type="EMBL" id="SHG79261.1"/>
    </source>
</evidence>
<dbReference type="OrthoDB" id="7675395at2"/>